<proteinExistence type="predicted"/>
<evidence type="ECO:0000256" key="1">
    <source>
        <dbReference type="SAM" id="Phobius"/>
    </source>
</evidence>
<evidence type="ECO:0000313" key="2">
    <source>
        <dbReference type="EMBL" id="KAJ4468613.1"/>
    </source>
</evidence>
<organism evidence="2 3">
    <name type="scientific">Lentinula lateritia</name>
    <dbReference type="NCBI Taxonomy" id="40482"/>
    <lineage>
        <taxon>Eukaryota</taxon>
        <taxon>Fungi</taxon>
        <taxon>Dikarya</taxon>
        <taxon>Basidiomycota</taxon>
        <taxon>Agaricomycotina</taxon>
        <taxon>Agaricomycetes</taxon>
        <taxon>Agaricomycetidae</taxon>
        <taxon>Agaricales</taxon>
        <taxon>Marasmiineae</taxon>
        <taxon>Omphalotaceae</taxon>
        <taxon>Lentinula</taxon>
    </lineage>
</organism>
<sequence length="276" mass="30998">MHNPCLDTCASSPAPFSKLRITVNPASNLCNSRLNLLYSTHYTMDTIYNSSMLAVSSETSKFSSNLTSIVSFLATIVGVFYFSMLLWVVNLFRMQPRVFKRDYSQHLQLYAPFVYIFIVINSLVETACASWLLVQHIHQQAYPDSPSRSALQLIIFCSCWTLFTAGFLTIMFIHPTWSTHPVASVGSQTIWVIVTLGVWVAGVTILACELPAQCISVAYCSQIRALFGLFSASFRIKQYQLLTIALFNEALSLLETWVDSKFSALTRYLIQATESC</sequence>
<dbReference type="AlphaFoldDB" id="A0A9W8ZX56"/>
<dbReference type="Proteomes" id="UP001150238">
    <property type="component" value="Unassembled WGS sequence"/>
</dbReference>
<reference evidence="2" key="1">
    <citation type="submission" date="2022-08" db="EMBL/GenBank/DDBJ databases">
        <authorList>
            <consortium name="DOE Joint Genome Institute"/>
            <person name="Min B."/>
            <person name="Riley R."/>
            <person name="Sierra-Patev S."/>
            <person name="Naranjo-Ortiz M."/>
            <person name="Looney B."/>
            <person name="Konkel Z."/>
            <person name="Slot J.C."/>
            <person name="Sakamoto Y."/>
            <person name="Steenwyk J.L."/>
            <person name="Rokas A."/>
            <person name="Carro J."/>
            <person name="Camarero S."/>
            <person name="Ferreira P."/>
            <person name="Molpeceres G."/>
            <person name="Ruiz-Duenas F.J."/>
            <person name="Serrano A."/>
            <person name="Henrissat B."/>
            <person name="Drula E."/>
            <person name="Hughes K.W."/>
            <person name="Mata J.L."/>
            <person name="Ishikawa N.K."/>
            <person name="Vargas-Isla R."/>
            <person name="Ushijima S."/>
            <person name="Smith C.A."/>
            <person name="Ahrendt S."/>
            <person name="Andreopoulos W."/>
            <person name="He G."/>
            <person name="Labutti K."/>
            <person name="Lipzen A."/>
            <person name="Ng V."/>
            <person name="Sandor L."/>
            <person name="Barry K."/>
            <person name="Martinez A.T."/>
            <person name="Xiao Y."/>
            <person name="Gibbons J.G."/>
            <person name="Terashima K."/>
            <person name="Hibbett D.S."/>
            <person name="Grigoriev I.V."/>
        </authorList>
    </citation>
    <scope>NUCLEOTIDE SEQUENCE</scope>
    <source>
        <strain evidence="2">Sp2 HRB7682 ss15</strain>
    </source>
</reference>
<feature type="transmembrane region" description="Helical" evidence="1">
    <location>
        <begin position="185"/>
        <end position="207"/>
    </location>
</feature>
<name>A0A9W8ZX56_9AGAR</name>
<feature type="transmembrane region" description="Helical" evidence="1">
    <location>
        <begin position="69"/>
        <end position="92"/>
    </location>
</feature>
<keyword evidence="1" id="KW-0472">Membrane</keyword>
<keyword evidence="1" id="KW-0812">Transmembrane</keyword>
<reference evidence="2" key="2">
    <citation type="journal article" date="2023" name="Proc. Natl. Acad. Sci. U.S.A.">
        <title>A global phylogenomic analysis of the shiitake genus Lentinula.</title>
        <authorList>
            <person name="Sierra-Patev S."/>
            <person name="Min B."/>
            <person name="Naranjo-Ortiz M."/>
            <person name="Looney B."/>
            <person name="Konkel Z."/>
            <person name="Slot J.C."/>
            <person name="Sakamoto Y."/>
            <person name="Steenwyk J.L."/>
            <person name="Rokas A."/>
            <person name="Carro J."/>
            <person name="Camarero S."/>
            <person name="Ferreira P."/>
            <person name="Molpeceres G."/>
            <person name="Ruiz-Duenas F.J."/>
            <person name="Serrano A."/>
            <person name="Henrissat B."/>
            <person name="Drula E."/>
            <person name="Hughes K.W."/>
            <person name="Mata J.L."/>
            <person name="Ishikawa N.K."/>
            <person name="Vargas-Isla R."/>
            <person name="Ushijima S."/>
            <person name="Smith C.A."/>
            <person name="Donoghue J."/>
            <person name="Ahrendt S."/>
            <person name="Andreopoulos W."/>
            <person name="He G."/>
            <person name="LaButti K."/>
            <person name="Lipzen A."/>
            <person name="Ng V."/>
            <person name="Riley R."/>
            <person name="Sandor L."/>
            <person name="Barry K."/>
            <person name="Martinez A.T."/>
            <person name="Xiao Y."/>
            <person name="Gibbons J.G."/>
            <person name="Terashima K."/>
            <person name="Grigoriev I.V."/>
            <person name="Hibbett D."/>
        </authorList>
    </citation>
    <scope>NUCLEOTIDE SEQUENCE</scope>
    <source>
        <strain evidence="2">Sp2 HRB7682 ss15</strain>
    </source>
</reference>
<evidence type="ECO:0000313" key="3">
    <source>
        <dbReference type="Proteomes" id="UP001150238"/>
    </source>
</evidence>
<feature type="transmembrane region" description="Helical" evidence="1">
    <location>
        <begin position="153"/>
        <end position="173"/>
    </location>
</feature>
<accession>A0A9W8ZX56</accession>
<gene>
    <name evidence="2" type="ORF">C8J55DRAFT_584467</name>
</gene>
<comment type="caution">
    <text evidence="2">The sequence shown here is derived from an EMBL/GenBank/DDBJ whole genome shotgun (WGS) entry which is preliminary data.</text>
</comment>
<protein>
    <submittedName>
        <fullName evidence="2">Uncharacterized protein</fullName>
    </submittedName>
</protein>
<keyword evidence="1" id="KW-1133">Transmembrane helix</keyword>
<feature type="transmembrane region" description="Helical" evidence="1">
    <location>
        <begin position="113"/>
        <end position="133"/>
    </location>
</feature>
<dbReference type="EMBL" id="JANVFS010000037">
    <property type="protein sequence ID" value="KAJ4468613.1"/>
    <property type="molecule type" value="Genomic_DNA"/>
</dbReference>